<organism evidence="2 3">
    <name type="scientific">Dokdonella soli</name>
    <dbReference type="NCBI Taxonomy" id="529810"/>
    <lineage>
        <taxon>Bacteria</taxon>
        <taxon>Pseudomonadati</taxon>
        <taxon>Pseudomonadota</taxon>
        <taxon>Gammaproteobacteria</taxon>
        <taxon>Lysobacterales</taxon>
        <taxon>Rhodanobacteraceae</taxon>
        <taxon>Dokdonella</taxon>
    </lineage>
</organism>
<comment type="caution">
    <text evidence="2">The sequence shown here is derived from an EMBL/GenBank/DDBJ whole genome shotgun (WGS) entry which is preliminary data.</text>
</comment>
<dbReference type="Proteomes" id="UP001501523">
    <property type="component" value="Unassembled WGS sequence"/>
</dbReference>
<dbReference type="PANTHER" id="PTHR21064">
    <property type="entry name" value="AMINOGLYCOSIDE PHOSPHOTRANSFERASE DOMAIN-CONTAINING PROTEIN-RELATED"/>
    <property type="match status" value="1"/>
</dbReference>
<dbReference type="RefSeq" id="WP_343789631.1">
    <property type="nucleotide sequence ID" value="NZ_BAAAEU010000007.1"/>
</dbReference>
<sequence>MDAIDTFPDATTRDAIASAWGLSPRAQFNPLGNGLINRTLCVRDGGRERVLQRLNVEVFRSPDRVMRNCHAVTAHLGRERAAGRYAYSVLELLPTLGGAPALVLPDASWWRMYAYLPDTCTHDTVSEPAMAREAGRGFGAFARALDGLPADSVGEVIPAFHDPDARYAAFERARAGDRVGRATGCIAECEAAAAYAEIVAAWQRLTLPRRIVHNDCKLNNILFDAQGHAACVIDLDTVMPGSLLFDFGDLVRTLVNPVAEDSIELDRIQVRRDLFAALAAGYVEGCGSVLSAIERANLVLGARLITGVMALRFLTDHLDGDRYFRIERPQHNLERARNQLTLFAALGDAADELQALVPAEPDRARA</sequence>
<accession>A0ABP3TRS1</accession>
<evidence type="ECO:0000259" key="1">
    <source>
        <dbReference type="Pfam" id="PF01636"/>
    </source>
</evidence>
<gene>
    <name evidence="2" type="ORF">GCM10009105_17380</name>
</gene>
<dbReference type="SUPFAM" id="SSF56112">
    <property type="entry name" value="Protein kinase-like (PK-like)"/>
    <property type="match status" value="1"/>
</dbReference>
<name>A0ABP3TRS1_9GAMM</name>
<dbReference type="InterPro" id="IPR002575">
    <property type="entry name" value="Aminoglycoside_PTrfase"/>
</dbReference>
<evidence type="ECO:0000313" key="3">
    <source>
        <dbReference type="Proteomes" id="UP001501523"/>
    </source>
</evidence>
<dbReference type="Gene3D" id="3.90.1200.10">
    <property type="match status" value="1"/>
</dbReference>
<proteinExistence type="predicted"/>
<reference evidence="3" key="1">
    <citation type="journal article" date="2019" name="Int. J. Syst. Evol. Microbiol.">
        <title>The Global Catalogue of Microorganisms (GCM) 10K type strain sequencing project: providing services to taxonomists for standard genome sequencing and annotation.</title>
        <authorList>
            <consortium name="The Broad Institute Genomics Platform"/>
            <consortium name="The Broad Institute Genome Sequencing Center for Infectious Disease"/>
            <person name="Wu L."/>
            <person name="Ma J."/>
        </authorList>
    </citation>
    <scope>NUCLEOTIDE SEQUENCE [LARGE SCALE GENOMIC DNA]</scope>
    <source>
        <strain evidence="3">JCM 15421</strain>
    </source>
</reference>
<feature type="domain" description="Aminoglycoside phosphotransferase" evidence="1">
    <location>
        <begin position="29"/>
        <end position="257"/>
    </location>
</feature>
<keyword evidence="3" id="KW-1185">Reference proteome</keyword>
<dbReference type="InterPro" id="IPR011009">
    <property type="entry name" value="Kinase-like_dom_sf"/>
</dbReference>
<dbReference type="PANTHER" id="PTHR21064:SF5">
    <property type="entry name" value="SLR1880 PROTEIN"/>
    <property type="match status" value="1"/>
</dbReference>
<protein>
    <submittedName>
        <fullName evidence="2">Aminoglycoside phosphotransferase family protein</fullName>
    </submittedName>
</protein>
<dbReference type="Pfam" id="PF01636">
    <property type="entry name" value="APH"/>
    <property type="match status" value="1"/>
</dbReference>
<evidence type="ECO:0000313" key="2">
    <source>
        <dbReference type="EMBL" id="GAA0713706.1"/>
    </source>
</evidence>
<dbReference type="EMBL" id="BAAAEU010000007">
    <property type="protein sequence ID" value="GAA0713706.1"/>
    <property type="molecule type" value="Genomic_DNA"/>
</dbReference>
<dbReference type="InterPro" id="IPR050249">
    <property type="entry name" value="Pseudomonas-type_ThrB"/>
</dbReference>